<dbReference type="InterPro" id="IPR025669">
    <property type="entry name" value="AAA_dom"/>
</dbReference>
<protein>
    <recommendedName>
        <fullName evidence="3">non-specific protein-tyrosine kinase</fullName>
        <ecNumber evidence="3">2.7.10.2</ecNumber>
    </recommendedName>
</protein>
<dbReference type="GO" id="GO:0004715">
    <property type="term" value="F:non-membrane spanning protein tyrosine kinase activity"/>
    <property type="evidence" value="ECO:0007669"/>
    <property type="project" value="UniProtKB-EC"/>
</dbReference>
<evidence type="ECO:0000256" key="8">
    <source>
        <dbReference type="ARBA" id="ARBA00023137"/>
    </source>
</evidence>
<evidence type="ECO:0000256" key="2">
    <source>
        <dbReference type="ARBA" id="ARBA00008883"/>
    </source>
</evidence>
<dbReference type="InterPro" id="IPR005702">
    <property type="entry name" value="Wzc-like_C"/>
</dbReference>
<keyword evidence="13" id="KW-0813">Transport</keyword>
<comment type="catalytic activity">
    <reaction evidence="9">
        <text>L-tyrosyl-[protein] + ATP = O-phospho-L-tyrosyl-[protein] + ADP + H(+)</text>
        <dbReference type="Rhea" id="RHEA:10596"/>
        <dbReference type="Rhea" id="RHEA-COMP:10136"/>
        <dbReference type="Rhea" id="RHEA-COMP:20101"/>
        <dbReference type="ChEBI" id="CHEBI:15378"/>
        <dbReference type="ChEBI" id="CHEBI:30616"/>
        <dbReference type="ChEBI" id="CHEBI:46858"/>
        <dbReference type="ChEBI" id="CHEBI:61978"/>
        <dbReference type="ChEBI" id="CHEBI:456216"/>
        <dbReference type="EC" id="2.7.10.2"/>
    </reaction>
</comment>
<name>A0A918Q129_9BACT</name>
<dbReference type="GO" id="GO:0005524">
    <property type="term" value="F:ATP binding"/>
    <property type="evidence" value="ECO:0007669"/>
    <property type="project" value="UniProtKB-KW"/>
</dbReference>
<dbReference type="InterPro" id="IPR050445">
    <property type="entry name" value="Bact_polysacc_biosynth/exp"/>
</dbReference>
<evidence type="ECO:0000256" key="11">
    <source>
        <dbReference type="SAM" id="Phobius"/>
    </source>
</evidence>
<keyword evidence="13" id="KW-0762">Sugar transport</keyword>
<evidence type="ECO:0000256" key="7">
    <source>
        <dbReference type="ARBA" id="ARBA00022840"/>
    </source>
</evidence>
<dbReference type="FunFam" id="3.40.50.300:FF:000527">
    <property type="entry name" value="Tyrosine-protein kinase etk"/>
    <property type="match status" value="1"/>
</dbReference>
<feature type="transmembrane region" description="Helical" evidence="11">
    <location>
        <begin position="508"/>
        <end position="529"/>
    </location>
</feature>
<dbReference type="SUPFAM" id="SSF52540">
    <property type="entry name" value="P-loop containing nucleoside triphosphate hydrolases"/>
    <property type="match status" value="1"/>
</dbReference>
<feature type="domain" description="AAA" evidence="12">
    <location>
        <begin position="591"/>
        <end position="730"/>
    </location>
</feature>
<keyword evidence="11" id="KW-0472">Membrane</keyword>
<dbReference type="AlphaFoldDB" id="A0A918Q129"/>
<dbReference type="Pfam" id="PF13614">
    <property type="entry name" value="AAA_31"/>
    <property type="match status" value="1"/>
</dbReference>
<evidence type="ECO:0000256" key="6">
    <source>
        <dbReference type="ARBA" id="ARBA00022777"/>
    </source>
</evidence>
<comment type="similarity">
    <text evidence="2">Belongs to the etk/wzc family.</text>
</comment>
<feature type="transmembrane region" description="Helical" evidence="11">
    <location>
        <begin position="29"/>
        <end position="47"/>
    </location>
</feature>
<keyword evidence="11" id="KW-1133">Transmembrane helix</keyword>
<keyword evidence="5" id="KW-0547">Nucleotide-binding</keyword>
<keyword evidence="4" id="KW-0808">Transferase</keyword>
<evidence type="ECO:0000256" key="1">
    <source>
        <dbReference type="ARBA" id="ARBA00007316"/>
    </source>
</evidence>
<evidence type="ECO:0000313" key="14">
    <source>
        <dbReference type="Proteomes" id="UP000619457"/>
    </source>
</evidence>
<evidence type="ECO:0000256" key="10">
    <source>
        <dbReference type="SAM" id="Coils"/>
    </source>
</evidence>
<organism evidence="13 14">
    <name type="scientific">Echinicola pacifica</name>
    <dbReference type="NCBI Taxonomy" id="346377"/>
    <lineage>
        <taxon>Bacteria</taxon>
        <taxon>Pseudomonadati</taxon>
        <taxon>Bacteroidota</taxon>
        <taxon>Cytophagia</taxon>
        <taxon>Cytophagales</taxon>
        <taxon>Cyclobacteriaceae</taxon>
        <taxon>Echinicola</taxon>
    </lineage>
</organism>
<dbReference type="InterPro" id="IPR027417">
    <property type="entry name" value="P-loop_NTPase"/>
</dbReference>
<dbReference type="GO" id="GO:0042802">
    <property type="term" value="F:identical protein binding"/>
    <property type="evidence" value="ECO:0007669"/>
    <property type="project" value="UniProtKB-ARBA"/>
</dbReference>
<reference evidence="13" key="1">
    <citation type="journal article" date="2014" name="Int. J. Syst. Evol. Microbiol.">
        <title>Complete genome sequence of Corynebacterium casei LMG S-19264T (=DSM 44701T), isolated from a smear-ripened cheese.</title>
        <authorList>
            <consortium name="US DOE Joint Genome Institute (JGI-PGF)"/>
            <person name="Walter F."/>
            <person name="Albersmeier A."/>
            <person name="Kalinowski J."/>
            <person name="Ruckert C."/>
        </authorList>
    </citation>
    <scope>NUCLEOTIDE SEQUENCE</scope>
    <source>
        <strain evidence="13">KCTC 12368</strain>
    </source>
</reference>
<keyword evidence="8" id="KW-0829">Tyrosine-protein kinase</keyword>
<reference evidence="13" key="2">
    <citation type="submission" date="2020-09" db="EMBL/GenBank/DDBJ databases">
        <authorList>
            <person name="Sun Q."/>
            <person name="Kim S."/>
        </authorList>
    </citation>
    <scope>NUCLEOTIDE SEQUENCE</scope>
    <source>
        <strain evidence="13">KCTC 12368</strain>
    </source>
</reference>
<feature type="coiled-coil region" evidence="10">
    <location>
        <begin position="415"/>
        <end position="442"/>
    </location>
</feature>
<dbReference type="EC" id="2.7.10.2" evidence="3"/>
<sequence>MTDYNNIPGFEEEESTIDFKYYFVKYARLWPLYLISILLSLTAAYLYHRYTVEKYEVTGSIMIKDTSSPEVKILDRSNIFSTPTNLENDILVLTSKTLAAEALEKVRFDVSYYASTNIKEIELYEKTPIRVHVDWRHPQPISDFIELTMTGPETFSLKPVTIGLLGYFSSSVDPVSQSGLMGEGYTFGDTLSTSGARFLIEKVQGMKVGERVVFVIHNPAYQIEYYSKAIGVKPQRNYGSVLQVSLVTKVVEKGRDYINALMVAFIEHDLKEKNLISENTLQFIEDQLYVVEDSLRLAEERMLDFKVDNMMLDVPSEYGGVLTKIQAMEVRLQELEFELGYYKSLEEYLQKKSVDYSEVLAPSLVGISDGLLNSMTESLMELSMERRRLLTVVNTNHPDVEKLDDQIGRLRANIFENINNLVANTEKKIKEAEGRLREFDAEFSRLPKAESNYTNIYREYKLRENLYNYLLEKRAEVGIARASNISDNSVVDYARKGSLIHPQKLKNYGLSLALGLLIPLGIVIFIDLMNGRIMDQIQLKSSIHLPLLGTIGFSEKKTNMLVAEYPKSMASESFRSLRSALFYLASEKRCKKILVTSSVSGEGKTFISLNLAAAMAMSGKRTCVLGMDLRKPRIAEYVGLSNKKGLSSYLVGKASQEEIVHETSYENLYFVPSGPIPPNPAELLLKPQLETLLKALEQEFEVIILDTPPMALVSETMDLLRFSDVNLYVVRQDYTQKKYLLMINDLEENKQIKNFYTIFNGIKAGGGMYDFGGYNYGYGYNYSYMQKGKYAGSYYDEEDRDPQPWWLRLRNRFRV</sequence>
<evidence type="ECO:0000256" key="3">
    <source>
        <dbReference type="ARBA" id="ARBA00011903"/>
    </source>
</evidence>
<keyword evidence="6" id="KW-0418">Kinase</keyword>
<proteinExistence type="inferred from homology"/>
<dbReference type="PANTHER" id="PTHR32309:SF13">
    <property type="entry name" value="FERRIC ENTEROBACTIN TRANSPORT PROTEIN FEPE"/>
    <property type="match status" value="1"/>
</dbReference>
<accession>A0A918Q129</accession>
<dbReference type="GO" id="GO:0005886">
    <property type="term" value="C:plasma membrane"/>
    <property type="evidence" value="ECO:0007669"/>
    <property type="project" value="TreeGrafter"/>
</dbReference>
<evidence type="ECO:0000313" key="13">
    <source>
        <dbReference type="EMBL" id="GGZ27025.1"/>
    </source>
</evidence>
<dbReference type="Proteomes" id="UP000619457">
    <property type="component" value="Unassembled WGS sequence"/>
</dbReference>
<dbReference type="EMBL" id="BMWX01000003">
    <property type="protein sequence ID" value="GGZ27025.1"/>
    <property type="molecule type" value="Genomic_DNA"/>
</dbReference>
<dbReference type="CDD" id="cd05387">
    <property type="entry name" value="BY-kinase"/>
    <property type="match status" value="1"/>
</dbReference>
<evidence type="ECO:0000256" key="5">
    <source>
        <dbReference type="ARBA" id="ARBA00022741"/>
    </source>
</evidence>
<keyword evidence="11" id="KW-0812">Transmembrane</keyword>
<keyword evidence="7" id="KW-0067">ATP-binding</keyword>
<dbReference type="Gene3D" id="3.40.50.300">
    <property type="entry name" value="P-loop containing nucleotide triphosphate hydrolases"/>
    <property type="match status" value="1"/>
</dbReference>
<evidence type="ECO:0000256" key="4">
    <source>
        <dbReference type="ARBA" id="ARBA00022679"/>
    </source>
</evidence>
<keyword evidence="10" id="KW-0175">Coiled coil</keyword>
<gene>
    <name evidence="13" type="primary">wzc</name>
    <name evidence="13" type="ORF">GCM10007049_19750</name>
</gene>
<comment type="similarity">
    <text evidence="1">Belongs to the CpsD/CapB family.</text>
</comment>
<dbReference type="RefSeq" id="WP_018473116.1">
    <property type="nucleotide sequence ID" value="NZ_BMWX01000003.1"/>
</dbReference>
<dbReference type="NCBIfam" id="TIGR01007">
    <property type="entry name" value="eps_fam"/>
    <property type="match status" value="1"/>
</dbReference>
<keyword evidence="14" id="KW-1185">Reference proteome</keyword>
<comment type="caution">
    <text evidence="13">The sequence shown here is derived from an EMBL/GenBank/DDBJ whole genome shotgun (WGS) entry which is preliminary data.</text>
</comment>
<evidence type="ECO:0000259" key="12">
    <source>
        <dbReference type="Pfam" id="PF13614"/>
    </source>
</evidence>
<evidence type="ECO:0000256" key="9">
    <source>
        <dbReference type="ARBA" id="ARBA00051245"/>
    </source>
</evidence>
<dbReference type="PANTHER" id="PTHR32309">
    <property type="entry name" value="TYROSINE-PROTEIN KINASE"/>
    <property type="match status" value="1"/>
</dbReference>